<sequence>MVSNWHSWKEDFIIFMKVTGYINKPNDIRANILKNRIGKIGIDAIQTMTFNRPQDKDNMDILIAKLEEFFNPPKNEIVERYHFFTRDKKHNETIEQYINILKEKAKTCNFKDTVDNVIRDKIISITQDKILLKKFFETKNLDLQKLIAIYNDYNINTEKMKQITKETIESRSTPKPLLNDTKRKCWRCNSQHPLRKCPAWGSKCTKCGDVNHFTQCCQGPKPKVNDNKVIIMIINNKIL</sequence>
<dbReference type="EMBL" id="GL438658">
    <property type="protein sequence ID" value="EFN68659.1"/>
    <property type="molecule type" value="Genomic_DNA"/>
</dbReference>
<evidence type="ECO:0000313" key="2">
    <source>
        <dbReference type="Proteomes" id="UP000000311"/>
    </source>
</evidence>
<protein>
    <recommendedName>
        <fullName evidence="3">CCHC-type domain-containing protein</fullName>
    </recommendedName>
</protein>
<dbReference type="AlphaFoldDB" id="E2AD23"/>
<organism evidence="2">
    <name type="scientific">Camponotus floridanus</name>
    <name type="common">Florida carpenter ant</name>
    <dbReference type="NCBI Taxonomy" id="104421"/>
    <lineage>
        <taxon>Eukaryota</taxon>
        <taxon>Metazoa</taxon>
        <taxon>Ecdysozoa</taxon>
        <taxon>Arthropoda</taxon>
        <taxon>Hexapoda</taxon>
        <taxon>Insecta</taxon>
        <taxon>Pterygota</taxon>
        <taxon>Neoptera</taxon>
        <taxon>Endopterygota</taxon>
        <taxon>Hymenoptera</taxon>
        <taxon>Apocrita</taxon>
        <taxon>Aculeata</taxon>
        <taxon>Formicoidea</taxon>
        <taxon>Formicidae</taxon>
        <taxon>Formicinae</taxon>
        <taxon>Camponotus</taxon>
    </lineage>
</organism>
<accession>E2AD23</accession>
<reference evidence="1 2" key="1">
    <citation type="journal article" date="2010" name="Science">
        <title>Genomic comparison of the ants Camponotus floridanus and Harpegnathos saltator.</title>
        <authorList>
            <person name="Bonasio R."/>
            <person name="Zhang G."/>
            <person name="Ye C."/>
            <person name="Mutti N.S."/>
            <person name="Fang X."/>
            <person name="Qin N."/>
            <person name="Donahue G."/>
            <person name="Yang P."/>
            <person name="Li Q."/>
            <person name="Li C."/>
            <person name="Zhang P."/>
            <person name="Huang Z."/>
            <person name="Berger S.L."/>
            <person name="Reinberg D."/>
            <person name="Wang J."/>
            <person name="Liebig J."/>
        </authorList>
    </citation>
    <scope>NUCLEOTIDE SEQUENCE [LARGE SCALE GENOMIC DNA]</scope>
    <source>
        <strain evidence="2">C129</strain>
    </source>
</reference>
<dbReference type="OrthoDB" id="8061005at2759"/>
<dbReference type="OMA" id="AKTCNFK"/>
<dbReference type="PANTHER" id="PTHR33198">
    <property type="entry name" value="ANK_REP_REGION DOMAIN-CONTAINING PROTEIN-RELATED"/>
    <property type="match status" value="1"/>
</dbReference>
<keyword evidence="2" id="KW-1185">Reference proteome</keyword>
<evidence type="ECO:0000313" key="1">
    <source>
        <dbReference type="EMBL" id="EFN68659.1"/>
    </source>
</evidence>
<dbReference type="InParanoid" id="E2AD23"/>
<name>E2AD23_CAMFO</name>
<gene>
    <name evidence="1" type="ORF">EAG_14958</name>
</gene>
<evidence type="ECO:0008006" key="3">
    <source>
        <dbReference type="Google" id="ProtNLM"/>
    </source>
</evidence>
<proteinExistence type="predicted"/>
<dbReference type="Proteomes" id="UP000000311">
    <property type="component" value="Unassembled WGS sequence"/>
</dbReference>